<dbReference type="InterPro" id="IPR032779">
    <property type="entry name" value="FliG_M"/>
</dbReference>
<comment type="function">
    <text evidence="10">FliG is one of three proteins (FliG, FliN, FliM) that forms the rotor-mounted switch complex (C ring), located at the base of the basal body. This complex interacts with the CheY and CheZ chemotaxis proteins, in addition to contacting components of the motor that determine the direction of flagellar rotation.</text>
</comment>
<evidence type="ECO:0000256" key="10">
    <source>
        <dbReference type="ARBA" id="ARBA00025598"/>
    </source>
</evidence>
<evidence type="ECO:0000256" key="7">
    <source>
        <dbReference type="ARBA" id="ARBA00022779"/>
    </source>
</evidence>
<evidence type="ECO:0000256" key="4">
    <source>
        <dbReference type="ARBA" id="ARBA00021870"/>
    </source>
</evidence>
<keyword evidence="14" id="KW-0966">Cell projection</keyword>
<protein>
    <recommendedName>
        <fullName evidence="4">Flagellar motor switch protein FliG</fullName>
    </recommendedName>
</protein>
<dbReference type="Pfam" id="PF14842">
    <property type="entry name" value="FliG_N"/>
    <property type="match status" value="1"/>
</dbReference>
<evidence type="ECO:0000256" key="6">
    <source>
        <dbReference type="ARBA" id="ARBA00022500"/>
    </source>
</evidence>
<keyword evidence="15" id="KW-1185">Reference proteome</keyword>
<sequence length="340" mass="37524">MARINAITTRLNGVTGPEKVAIVMLAVGKTHAAKLLERFDEDEQKEIVRAMMTMGLVSGDMVERLLATFVSRIQSSDVFGSVAQAEQILLSVLPPERVRTLMEELKGAAGCSIWEKLQSVPDAQVAAFLAAESPQTAAFVLTRLPPAQAARVLQQLPRPLAEDIVKRILNLTPVAKPVVDDVERVLRTEFLINIGQNRMADNHGLLAEIFNHLDHELESAMFASLDKDMPESSERVRSLMFTFADLKNIDDAGIQILMQELPPGLLPLALKGAAPEMMDLFLRNMAERAARMLREEINGMPKVRLRDVEDARRQIVNICKELIARGEITASGEDDGGWVG</sequence>
<keyword evidence="14" id="KW-0969">Cilium</keyword>
<comment type="subcellular location">
    <subcellularLocation>
        <location evidence="1">Bacterial flagellum basal body</location>
    </subcellularLocation>
    <subcellularLocation>
        <location evidence="2">Cell membrane</location>
        <topology evidence="2">Peripheral membrane protein</topology>
        <orientation evidence="2">Cytoplasmic side</orientation>
    </subcellularLocation>
</comment>
<evidence type="ECO:0000259" key="12">
    <source>
        <dbReference type="Pfam" id="PF14841"/>
    </source>
</evidence>
<evidence type="ECO:0000259" key="13">
    <source>
        <dbReference type="Pfam" id="PF14842"/>
    </source>
</evidence>
<evidence type="ECO:0000313" key="15">
    <source>
        <dbReference type="Proteomes" id="UP001375743"/>
    </source>
</evidence>
<keyword evidence="8" id="KW-0472">Membrane</keyword>
<keyword evidence="5" id="KW-1003">Cell membrane</keyword>
<evidence type="ECO:0000256" key="2">
    <source>
        <dbReference type="ARBA" id="ARBA00004413"/>
    </source>
</evidence>
<keyword evidence="14" id="KW-0282">Flagellum</keyword>
<dbReference type="EMBL" id="JBBLZC010000020">
    <property type="protein sequence ID" value="MEK0084980.1"/>
    <property type="molecule type" value="Genomic_DNA"/>
</dbReference>
<evidence type="ECO:0000256" key="5">
    <source>
        <dbReference type="ARBA" id="ARBA00022475"/>
    </source>
</evidence>
<evidence type="ECO:0000256" key="1">
    <source>
        <dbReference type="ARBA" id="ARBA00004117"/>
    </source>
</evidence>
<feature type="domain" description="Flagellar motor switch protein FliG N-terminal" evidence="13">
    <location>
        <begin position="14"/>
        <end position="110"/>
    </location>
</feature>
<comment type="similarity">
    <text evidence="3">Belongs to the FliG family.</text>
</comment>
<dbReference type="InterPro" id="IPR011002">
    <property type="entry name" value="FliG_a-hlx"/>
</dbReference>
<evidence type="ECO:0000313" key="14">
    <source>
        <dbReference type="EMBL" id="MEK0084980.1"/>
    </source>
</evidence>
<evidence type="ECO:0000256" key="9">
    <source>
        <dbReference type="ARBA" id="ARBA00023143"/>
    </source>
</evidence>
<keyword evidence="9" id="KW-0975">Bacterial flagellum</keyword>
<name>A0ABU8XUV4_9PROT</name>
<dbReference type="InterPro" id="IPR000090">
    <property type="entry name" value="Flg_Motor_Flig"/>
</dbReference>
<dbReference type="PANTHER" id="PTHR30534">
    <property type="entry name" value="FLAGELLAR MOTOR SWITCH PROTEIN FLIG"/>
    <property type="match status" value="1"/>
</dbReference>
<feature type="domain" description="Flagellar motor switch protein FliG C-terminal" evidence="11">
    <location>
        <begin position="224"/>
        <end position="329"/>
    </location>
</feature>
<keyword evidence="6" id="KW-0145">Chemotaxis</keyword>
<feature type="domain" description="Flagellar motor switch protein FliG middle" evidence="12">
    <location>
        <begin position="123"/>
        <end position="191"/>
    </location>
</feature>
<dbReference type="Proteomes" id="UP001375743">
    <property type="component" value="Unassembled WGS sequence"/>
</dbReference>
<evidence type="ECO:0000256" key="3">
    <source>
        <dbReference type="ARBA" id="ARBA00010299"/>
    </source>
</evidence>
<keyword evidence="7" id="KW-0283">Flagellar rotation</keyword>
<comment type="caution">
    <text evidence="14">The sequence shown here is derived from an EMBL/GenBank/DDBJ whole genome shotgun (WGS) entry which is preliminary data.</text>
</comment>
<reference evidence="14 15" key="1">
    <citation type="submission" date="2024-01" db="EMBL/GenBank/DDBJ databases">
        <title>Multi-omics insights into the function and evolution of sodium benzoate biodegradation pathways in Benzoatithermus flavus gen. nov., sp. nov. from hot spring.</title>
        <authorList>
            <person name="Hu C.-J."/>
            <person name="Li W.-J."/>
        </authorList>
    </citation>
    <scope>NUCLEOTIDE SEQUENCE [LARGE SCALE GENOMIC DNA]</scope>
    <source>
        <strain evidence="14 15">SYSU G07066</strain>
    </source>
</reference>
<evidence type="ECO:0000259" key="11">
    <source>
        <dbReference type="Pfam" id="PF01706"/>
    </source>
</evidence>
<dbReference type="Gene3D" id="1.10.220.30">
    <property type="match status" value="3"/>
</dbReference>
<dbReference type="Pfam" id="PF01706">
    <property type="entry name" value="FliG_C"/>
    <property type="match status" value="1"/>
</dbReference>
<dbReference type="InterPro" id="IPR023087">
    <property type="entry name" value="Flg_Motor_Flig_C"/>
</dbReference>
<evidence type="ECO:0000256" key="8">
    <source>
        <dbReference type="ARBA" id="ARBA00023136"/>
    </source>
</evidence>
<proteinExistence type="inferred from homology"/>
<dbReference type="SUPFAM" id="SSF48029">
    <property type="entry name" value="FliG"/>
    <property type="match status" value="2"/>
</dbReference>
<dbReference type="RefSeq" id="WP_418160828.1">
    <property type="nucleotide sequence ID" value="NZ_JBBLZC010000020.1"/>
</dbReference>
<dbReference type="InterPro" id="IPR028263">
    <property type="entry name" value="FliG_N"/>
</dbReference>
<accession>A0ABU8XUV4</accession>
<gene>
    <name evidence="14" type="ORF">U1T56_17640</name>
</gene>
<dbReference type="Pfam" id="PF14841">
    <property type="entry name" value="FliG_M"/>
    <property type="match status" value="1"/>
</dbReference>
<dbReference type="PANTHER" id="PTHR30534:SF0">
    <property type="entry name" value="FLAGELLAR MOTOR SWITCH PROTEIN FLIG"/>
    <property type="match status" value="1"/>
</dbReference>
<organism evidence="14 15">
    <name type="scientific">Benzoatithermus flavus</name>
    <dbReference type="NCBI Taxonomy" id="3108223"/>
    <lineage>
        <taxon>Bacteria</taxon>
        <taxon>Pseudomonadati</taxon>
        <taxon>Pseudomonadota</taxon>
        <taxon>Alphaproteobacteria</taxon>
        <taxon>Geminicoccales</taxon>
        <taxon>Geminicoccaceae</taxon>
        <taxon>Benzoatithermus</taxon>
    </lineage>
</organism>
<dbReference type="PRINTS" id="PR00954">
    <property type="entry name" value="FLGMOTORFLIG"/>
</dbReference>